<keyword evidence="2" id="KW-1185">Reference proteome</keyword>
<evidence type="ECO:0000313" key="2">
    <source>
        <dbReference type="Proteomes" id="UP000244867"/>
    </source>
</evidence>
<name>A0A2R7Z0C1_9ACTN</name>
<reference evidence="1 2" key="1">
    <citation type="submission" date="2018-03" db="EMBL/GenBank/DDBJ databases">
        <authorList>
            <person name="Keele B.F."/>
        </authorList>
    </citation>
    <scope>NUCLEOTIDE SEQUENCE [LARGE SCALE GENOMIC DNA]</scope>
    <source>
        <strain evidence="1 2">IB-3</strain>
    </source>
</reference>
<dbReference type="EMBL" id="PYXZ01000002">
    <property type="protein sequence ID" value="PUA82068.1"/>
    <property type="molecule type" value="Genomic_DNA"/>
</dbReference>
<comment type="caution">
    <text evidence="1">The sequence shown here is derived from an EMBL/GenBank/DDBJ whole genome shotgun (WGS) entry which is preliminary data.</text>
</comment>
<sequence>MDDSDAGRHQQWHDQMAKAFQALASRVSSVEGLAAAAMEEAEDAHQEAQQAANVLYQNNITV</sequence>
<evidence type="ECO:0000313" key="1">
    <source>
        <dbReference type="EMBL" id="PUA82068.1"/>
    </source>
</evidence>
<gene>
    <name evidence="1" type="ORF">C7S10_08590</name>
</gene>
<dbReference type="AlphaFoldDB" id="A0A2R7Z0C1"/>
<protein>
    <submittedName>
        <fullName evidence="1">Uncharacterized protein</fullName>
    </submittedName>
</protein>
<accession>A0A2R7Z0C1</accession>
<dbReference type="Proteomes" id="UP000244867">
    <property type="component" value="Unassembled WGS sequence"/>
</dbReference>
<dbReference type="RefSeq" id="WP_108343952.1">
    <property type="nucleotide sequence ID" value="NZ_PYXZ01000002.1"/>
</dbReference>
<organism evidence="1 2">
    <name type="scientific">Nocardioides currus</name>
    <dbReference type="NCBI Taxonomy" id="2133958"/>
    <lineage>
        <taxon>Bacteria</taxon>
        <taxon>Bacillati</taxon>
        <taxon>Actinomycetota</taxon>
        <taxon>Actinomycetes</taxon>
        <taxon>Propionibacteriales</taxon>
        <taxon>Nocardioidaceae</taxon>
        <taxon>Nocardioides</taxon>
    </lineage>
</organism>
<proteinExistence type="predicted"/>